<gene>
    <name evidence="2" type="ORF">B0H17DRAFT_833937</name>
</gene>
<evidence type="ECO:0000256" key="1">
    <source>
        <dbReference type="SAM" id="MobiDB-lite"/>
    </source>
</evidence>
<evidence type="ECO:0000313" key="3">
    <source>
        <dbReference type="Proteomes" id="UP001221757"/>
    </source>
</evidence>
<sequence length="58" mass="6247">SIRRRRPTGGRDIYLAPNFRPEQGDFSALDCALNWAGRESNGNNKAPSGVTVTVNAGD</sequence>
<feature type="region of interest" description="Disordered" evidence="1">
    <location>
        <begin position="39"/>
        <end position="58"/>
    </location>
</feature>
<accession>A0AAD7DSE6</accession>
<protein>
    <submittedName>
        <fullName evidence="2">Uncharacterized protein</fullName>
    </submittedName>
</protein>
<feature type="compositionally biased region" description="Polar residues" evidence="1">
    <location>
        <begin position="40"/>
        <end position="58"/>
    </location>
</feature>
<organism evidence="2 3">
    <name type="scientific">Mycena rosella</name>
    <name type="common">Pink bonnet</name>
    <name type="synonym">Agaricus rosellus</name>
    <dbReference type="NCBI Taxonomy" id="1033263"/>
    <lineage>
        <taxon>Eukaryota</taxon>
        <taxon>Fungi</taxon>
        <taxon>Dikarya</taxon>
        <taxon>Basidiomycota</taxon>
        <taxon>Agaricomycotina</taxon>
        <taxon>Agaricomycetes</taxon>
        <taxon>Agaricomycetidae</taxon>
        <taxon>Agaricales</taxon>
        <taxon>Marasmiineae</taxon>
        <taxon>Mycenaceae</taxon>
        <taxon>Mycena</taxon>
    </lineage>
</organism>
<keyword evidence="3" id="KW-1185">Reference proteome</keyword>
<dbReference type="Proteomes" id="UP001221757">
    <property type="component" value="Unassembled WGS sequence"/>
</dbReference>
<reference evidence="2" key="1">
    <citation type="submission" date="2023-03" db="EMBL/GenBank/DDBJ databases">
        <title>Massive genome expansion in bonnet fungi (Mycena s.s.) driven by repeated elements and novel gene families across ecological guilds.</title>
        <authorList>
            <consortium name="Lawrence Berkeley National Laboratory"/>
            <person name="Harder C.B."/>
            <person name="Miyauchi S."/>
            <person name="Viragh M."/>
            <person name="Kuo A."/>
            <person name="Thoen E."/>
            <person name="Andreopoulos B."/>
            <person name="Lu D."/>
            <person name="Skrede I."/>
            <person name="Drula E."/>
            <person name="Henrissat B."/>
            <person name="Morin E."/>
            <person name="Kohler A."/>
            <person name="Barry K."/>
            <person name="LaButti K."/>
            <person name="Morin E."/>
            <person name="Salamov A."/>
            <person name="Lipzen A."/>
            <person name="Mereny Z."/>
            <person name="Hegedus B."/>
            <person name="Baldrian P."/>
            <person name="Stursova M."/>
            <person name="Weitz H."/>
            <person name="Taylor A."/>
            <person name="Grigoriev I.V."/>
            <person name="Nagy L.G."/>
            <person name="Martin F."/>
            <person name="Kauserud H."/>
        </authorList>
    </citation>
    <scope>NUCLEOTIDE SEQUENCE</scope>
    <source>
        <strain evidence="2">CBHHK067</strain>
    </source>
</reference>
<dbReference type="AlphaFoldDB" id="A0AAD7DSE6"/>
<feature type="non-terminal residue" evidence="2">
    <location>
        <position position="1"/>
    </location>
</feature>
<feature type="non-terminal residue" evidence="2">
    <location>
        <position position="58"/>
    </location>
</feature>
<dbReference type="EMBL" id="JARKIE010000031">
    <property type="protein sequence ID" value="KAJ7697192.1"/>
    <property type="molecule type" value="Genomic_DNA"/>
</dbReference>
<proteinExistence type="predicted"/>
<name>A0AAD7DSE6_MYCRO</name>
<evidence type="ECO:0000313" key="2">
    <source>
        <dbReference type="EMBL" id="KAJ7697192.1"/>
    </source>
</evidence>
<comment type="caution">
    <text evidence="2">The sequence shown here is derived from an EMBL/GenBank/DDBJ whole genome shotgun (WGS) entry which is preliminary data.</text>
</comment>